<evidence type="ECO:0000256" key="5">
    <source>
        <dbReference type="ARBA" id="ARBA00022989"/>
    </source>
</evidence>
<proteinExistence type="inferred from homology"/>
<dbReference type="PANTHER" id="PTHR48022">
    <property type="entry name" value="PLASTIDIC GLUCOSE TRANSPORTER 4"/>
    <property type="match status" value="1"/>
</dbReference>
<comment type="similarity">
    <text evidence="2 7">Belongs to the major facilitator superfamily. Sugar transporter (TC 2.A.1.1) family.</text>
</comment>
<protein>
    <recommendedName>
        <fullName evidence="9">Major facilitator superfamily (MFS) profile domain-containing protein</fullName>
    </recommendedName>
</protein>
<dbReference type="InterPro" id="IPR036259">
    <property type="entry name" value="MFS_trans_sf"/>
</dbReference>
<dbReference type="InterPro" id="IPR005829">
    <property type="entry name" value="Sugar_transporter_CS"/>
</dbReference>
<evidence type="ECO:0000256" key="7">
    <source>
        <dbReference type="RuleBase" id="RU003346"/>
    </source>
</evidence>
<dbReference type="GO" id="GO:0016020">
    <property type="term" value="C:membrane"/>
    <property type="evidence" value="ECO:0007669"/>
    <property type="project" value="UniProtKB-SubCell"/>
</dbReference>
<dbReference type="FunFam" id="1.20.1250.20:FF:000180">
    <property type="entry name" value="MFS monosaccharide transporter"/>
    <property type="match status" value="1"/>
</dbReference>
<keyword evidence="5 8" id="KW-1133">Transmembrane helix</keyword>
<dbReference type="OrthoDB" id="6612291at2759"/>
<organism evidence="10 11">
    <name type="scientific">Scheffersomyces spartinae</name>
    <dbReference type="NCBI Taxonomy" id="45513"/>
    <lineage>
        <taxon>Eukaryota</taxon>
        <taxon>Fungi</taxon>
        <taxon>Dikarya</taxon>
        <taxon>Ascomycota</taxon>
        <taxon>Saccharomycotina</taxon>
        <taxon>Pichiomycetes</taxon>
        <taxon>Debaryomycetaceae</taxon>
        <taxon>Scheffersomyces</taxon>
    </lineage>
</organism>
<feature type="transmembrane region" description="Helical" evidence="8">
    <location>
        <begin position="100"/>
        <end position="120"/>
    </location>
</feature>
<name>A0A9P7V9S7_9ASCO</name>
<dbReference type="InterPro" id="IPR020846">
    <property type="entry name" value="MFS_dom"/>
</dbReference>
<dbReference type="Gene3D" id="1.20.1250.20">
    <property type="entry name" value="MFS general substrate transporter like domains"/>
    <property type="match status" value="1"/>
</dbReference>
<dbReference type="InterPro" id="IPR005828">
    <property type="entry name" value="MFS_sugar_transport-like"/>
</dbReference>
<feature type="transmembrane region" description="Helical" evidence="8">
    <location>
        <begin position="219"/>
        <end position="238"/>
    </location>
</feature>
<feature type="transmembrane region" description="Helical" evidence="8">
    <location>
        <begin position="483"/>
        <end position="501"/>
    </location>
</feature>
<dbReference type="InterPro" id="IPR003663">
    <property type="entry name" value="Sugar/inositol_transpt"/>
</dbReference>
<feature type="transmembrane region" description="Helical" evidence="8">
    <location>
        <begin position="127"/>
        <end position="145"/>
    </location>
</feature>
<dbReference type="InterPro" id="IPR050360">
    <property type="entry name" value="MFS_Sugar_Transporters"/>
</dbReference>
<dbReference type="AlphaFoldDB" id="A0A9P7V9S7"/>
<feature type="transmembrane region" description="Helical" evidence="8">
    <location>
        <begin position="448"/>
        <end position="471"/>
    </location>
</feature>
<evidence type="ECO:0000256" key="1">
    <source>
        <dbReference type="ARBA" id="ARBA00004141"/>
    </source>
</evidence>
<evidence type="ECO:0000256" key="2">
    <source>
        <dbReference type="ARBA" id="ARBA00010992"/>
    </source>
</evidence>
<evidence type="ECO:0000313" key="10">
    <source>
        <dbReference type="EMBL" id="KAG7193988.1"/>
    </source>
</evidence>
<evidence type="ECO:0000256" key="3">
    <source>
        <dbReference type="ARBA" id="ARBA00022448"/>
    </source>
</evidence>
<sequence length="551" mass="60679">MSSSDLDVKDQGLMQIASDDLNDNAKQLHGTTDTNRVEADVTFKAYMMCAFASFGGIFFGYDSGYISGVMGMEYFIDTFQKDQRDKPKSEKSLPSSRKSLITSILSAGTFFGAIIAGDLADWYGRRLTIIAGCFIFMIGDILQVASSSLGLLVAGRLVSGFGVGFVSAIIILYMSEIAPRKVRGALVSGYQFCITLGLLIASCVNYGTEKLNTSASYRIPIGLQLLWALILGIGLFFLPESPRFFVKKGNVAKAREVLARLRDQPLESPQIEDELAEIVANHEIEKKLIPQDSYWSSWAACFEGSITNNSSNLRRTILGMSLQMMQQFTGVNFIFYFGTTFFQELGTISNAFLISLITTLVNVCSTPISFWTIERFGRRTILIWGAIGMAICEFIAAIVGTAKEGDKNAMKAVISFICIYIFFFASTWGPGAWVVIGEIFPLPIRSRGVGLSTASNWFWNCIITVITPYMVGTDQGNLGAKVFFIWGGLCTCCIVYAYFLVPETKGLSLEQVDRMMEETNPRGSAKWRPTTTYAQEVGLVDAAKADVEHKV</sequence>
<dbReference type="Pfam" id="PF00083">
    <property type="entry name" value="Sugar_tr"/>
    <property type="match status" value="1"/>
</dbReference>
<accession>A0A9P7V9S7</accession>
<gene>
    <name evidence="10" type="ORF">KQ657_005187</name>
</gene>
<feature type="transmembrane region" description="Helical" evidence="8">
    <location>
        <begin position="317"/>
        <end position="339"/>
    </location>
</feature>
<dbReference type="CDD" id="cd17356">
    <property type="entry name" value="MFS_HXT"/>
    <property type="match status" value="1"/>
</dbReference>
<keyword evidence="4 8" id="KW-0812">Transmembrane</keyword>
<comment type="caution">
    <text evidence="10">The sequence shown here is derived from an EMBL/GenBank/DDBJ whole genome shotgun (WGS) entry which is preliminary data.</text>
</comment>
<feature type="transmembrane region" description="Helical" evidence="8">
    <location>
        <begin position="45"/>
        <end position="61"/>
    </location>
</feature>
<evidence type="ECO:0000259" key="9">
    <source>
        <dbReference type="PROSITE" id="PS50850"/>
    </source>
</evidence>
<dbReference type="SUPFAM" id="SSF103473">
    <property type="entry name" value="MFS general substrate transporter"/>
    <property type="match status" value="1"/>
</dbReference>
<evidence type="ECO:0000313" key="11">
    <source>
        <dbReference type="Proteomes" id="UP000790833"/>
    </source>
</evidence>
<dbReference type="NCBIfam" id="TIGR00879">
    <property type="entry name" value="SP"/>
    <property type="match status" value="1"/>
</dbReference>
<reference evidence="10" key="1">
    <citation type="submission" date="2021-03" db="EMBL/GenBank/DDBJ databases">
        <authorList>
            <person name="Palmer J.M."/>
        </authorList>
    </citation>
    <scope>NUCLEOTIDE SEQUENCE</scope>
    <source>
        <strain evidence="10">ARV_011</strain>
    </source>
</reference>
<feature type="transmembrane region" description="Helical" evidence="8">
    <location>
        <begin position="412"/>
        <end position="436"/>
    </location>
</feature>
<keyword evidence="6 8" id="KW-0472">Membrane</keyword>
<dbReference type="PROSITE" id="PS00216">
    <property type="entry name" value="SUGAR_TRANSPORT_1"/>
    <property type="match status" value="2"/>
</dbReference>
<feature type="transmembrane region" description="Helical" evidence="8">
    <location>
        <begin position="380"/>
        <end position="400"/>
    </location>
</feature>
<dbReference type="PRINTS" id="PR00171">
    <property type="entry name" value="SUGRTRNSPORT"/>
</dbReference>
<dbReference type="PROSITE" id="PS00217">
    <property type="entry name" value="SUGAR_TRANSPORT_2"/>
    <property type="match status" value="1"/>
</dbReference>
<feature type="domain" description="Major facilitator superfamily (MFS) profile" evidence="9">
    <location>
        <begin position="48"/>
        <end position="505"/>
    </location>
</feature>
<feature type="transmembrane region" description="Helical" evidence="8">
    <location>
        <begin position="351"/>
        <end position="373"/>
    </location>
</feature>
<dbReference type="PROSITE" id="PS50850">
    <property type="entry name" value="MFS"/>
    <property type="match status" value="1"/>
</dbReference>
<keyword evidence="3 7" id="KW-0813">Transport</keyword>
<feature type="transmembrane region" description="Helical" evidence="8">
    <location>
        <begin position="151"/>
        <end position="173"/>
    </location>
</feature>
<evidence type="ECO:0000256" key="8">
    <source>
        <dbReference type="SAM" id="Phobius"/>
    </source>
</evidence>
<evidence type="ECO:0000256" key="4">
    <source>
        <dbReference type="ARBA" id="ARBA00022692"/>
    </source>
</evidence>
<comment type="subcellular location">
    <subcellularLocation>
        <location evidence="1">Membrane</location>
        <topology evidence="1">Multi-pass membrane protein</topology>
    </subcellularLocation>
</comment>
<dbReference type="GeneID" id="66118561"/>
<dbReference type="Proteomes" id="UP000790833">
    <property type="component" value="Unassembled WGS sequence"/>
</dbReference>
<evidence type="ECO:0000256" key="6">
    <source>
        <dbReference type="ARBA" id="ARBA00023136"/>
    </source>
</evidence>
<dbReference type="RefSeq" id="XP_043049535.1">
    <property type="nucleotide sequence ID" value="XM_043195830.1"/>
</dbReference>
<dbReference type="GO" id="GO:0005351">
    <property type="term" value="F:carbohydrate:proton symporter activity"/>
    <property type="evidence" value="ECO:0007669"/>
    <property type="project" value="TreeGrafter"/>
</dbReference>
<dbReference type="PANTHER" id="PTHR48022:SF6">
    <property type="entry name" value="MSTA PROTEIN-RELATED"/>
    <property type="match status" value="1"/>
</dbReference>
<dbReference type="EMBL" id="JAHMUF010000009">
    <property type="protein sequence ID" value="KAG7193988.1"/>
    <property type="molecule type" value="Genomic_DNA"/>
</dbReference>
<keyword evidence="11" id="KW-1185">Reference proteome</keyword>
<feature type="transmembrane region" description="Helical" evidence="8">
    <location>
        <begin position="185"/>
        <end position="207"/>
    </location>
</feature>